<organism evidence="1 2">
    <name type="scientific">Diaporthe australafricana</name>
    <dbReference type="NCBI Taxonomy" id="127596"/>
    <lineage>
        <taxon>Eukaryota</taxon>
        <taxon>Fungi</taxon>
        <taxon>Dikarya</taxon>
        <taxon>Ascomycota</taxon>
        <taxon>Pezizomycotina</taxon>
        <taxon>Sordariomycetes</taxon>
        <taxon>Sordariomycetidae</taxon>
        <taxon>Diaporthales</taxon>
        <taxon>Diaporthaceae</taxon>
        <taxon>Diaporthe</taxon>
    </lineage>
</organism>
<dbReference type="EMBL" id="JAWRVE010000209">
    <property type="protein sequence ID" value="KAL1848914.1"/>
    <property type="molecule type" value="Genomic_DNA"/>
</dbReference>
<accession>A0ABR3VYZ0</accession>
<dbReference type="SUPFAM" id="SSF52266">
    <property type="entry name" value="SGNH hydrolase"/>
    <property type="match status" value="1"/>
</dbReference>
<gene>
    <name evidence="1" type="ORF">Daus18300_013423</name>
</gene>
<evidence type="ECO:0000313" key="2">
    <source>
        <dbReference type="Proteomes" id="UP001583177"/>
    </source>
</evidence>
<name>A0ABR3VYZ0_9PEZI</name>
<reference evidence="1 2" key="1">
    <citation type="journal article" date="2024" name="IMA Fungus">
        <title>IMA Genome - F19 : A genome assembly and annotation guide to empower mycologists, including annotated draft genome sequences of Ceratocystis pirilliformis, Diaporthe australafricana, Fusarium ophioides, Paecilomyces lecythidis, and Sporothrix stenoceras.</title>
        <authorList>
            <person name="Aylward J."/>
            <person name="Wilson A.M."/>
            <person name="Visagie C.M."/>
            <person name="Spraker J."/>
            <person name="Barnes I."/>
            <person name="Buitendag C."/>
            <person name="Ceriani C."/>
            <person name="Del Mar Angel L."/>
            <person name="du Plessis D."/>
            <person name="Fuchs T."/>
            <person name="Gasser K."/>
            <person name="Kramer D."/>
            <person name="Li W."/>
            <person name="Munsamy K."/>
            <person name="Piso A."/>
            <person name="Price J.L."/>
            <person name="Sonnekus B."/>
            <person name="Thomas C."/>
            <person name="van der Nest A."/>
            <person name="van Dijk A."/>
            <person name="van Heerden A."/>
            <person name="van Vuuren N."/>
            <person name="Yilmaz N."/>
            <person name="Duong T.A."/>
            <person name="van der Merwe N.A."/>
            <person name="Wingfield M.J."/>
            <person name="Wingfield B.D."/>
        </authorList>
    </citation>
    <scope>NUCLEOTIDE SEQUENCE [LARGE SCALE GENOMIC DNA]</scope>
    <source>
        <strain evidence="1 2">CMW 18300</strain>
    </source>
</reference>
<sequence>MSPKKIRILFLGASLVAGYSNMGAVYHPFSQNVVKMLGLTMPDTEIETVVDGVPGDLVTRGRFLERMLRHSFNIAGEEILAAFKEIWDIPLSHGSKVLALTVPRATIDGNNAGLVERRNALNKMIKDHKADNFHVFDLCEALPCDSDHAKYWDDAIHFTPDGYNFIGDKVGVALMGIIVAERAK</sequence>
<proteinExistence type="predicted"/>
<protein>
    <recommendedName>
        <fullName evidence="3">SGNH hydrolase-type esterase domain-containing protein</fullName>
    </recommendedName>
</protein>
<dbReference type="Gene3D" id="3.40.50.1110">
    <property type="entry name" value="SGNH hydrolase"/>
    <property type="match status" value="1"/>
</dbReference>
<dbReference type="InterPro" id="IPR036514">
    <property type="entry name" value="SGNH_hydro_sf"/>
</dbReference>
<evidence type="ECO:0000313" key="1">
    <source>
        <dbReference type="EMBL" id="KAL1848914.1"/>
    </source>
</evidence>
<keyword evidence="2" id="KW-1185">Reference proteome</keyword>
<comment type="caution">
    <text evidence="1">The sequence shown here is derived from an EMBL/GenBank/DDBJ whole genome shotgun (WGS) entry which is preliminary data.</text>
</comment>
<dbReference type="Proteomes" id="UP001583177">
    <property type="component" value="Unassembled WGS sequence"/>
</dbReference>
<evidence type="ECO:0008006" key="3">
    <source>
        <dbReference type="Google" id="ProtNLM"/>
    </source>
</evidence>